<dbReference type="SUPFAM" id="SSF46785">
    <property type="entry name" value="Winged helix' DNA-binding domain"/>
    <property type="match status" value="1"/>
</dbReference>
<keyword evidence="3" id="KW-0805">Transcription regulation</keyword>
<evidence type="ECO:0000313" key="8">
    <source>
        <dbReference type="EMBL" id="SSA39829.1"/>
    </source>
</evidence>
<keyword evidence="2" id="KW-0678">Repressor</keyword>
<dbReference type="InterPro" id="IPR001034">
    <property type="entry name" value="DeoR_HTH"/>
</dbReference>
<dbReference type="SMART" id="SM01134">
    <property type="entry name" value="DeoRC"/>
    <property type="match status" value="1"/>
</dbReference>
<dbReference type="PRINTS" id="PR00037">
    <property type="entry name" value="HTHLACR"/>
</dbReference>
<dbReference type="InterPro" id="IPR037171">
    <property type="entry name" value="NagB/RpiA_transferase-like"/>
</dbReference>
<evidence type="ECO:0000256" key="6">
    <source>
        <dbReference type="ARBA" id="ARBA00024937"/>
    </source>
</evidence>
<dbReference type="SMART" id="SM00420">
    <property type="entry name" value="HTH_DEOR"/>
    <property type="match status" value="1"/>
</dbReference>
<proteinExistence type="predicted"/>
<dbReference type="SUPFAM" id="SSF100950">
    <property type="entry name" value="NagB/RpiA/CoA transferase-like"/>
    <property type="match status" value="1"/>
</dbReference>
<keyword evidence="5" id="KW-0804">Transcription</keyword>
<dbReference type="Pfam" id="PF00455">
    <property type="entry name" value="DeoRC"/>
    <property type="match status" value="1"/>
</dbReference>
<protein>
    <recommendedName>
        <fullName evidence="1">Lactose phosphotransferase system repressor</fullName>
    </recommendedName>
</protein>
<evidence type="ECO:0000259" key="7">
    <source>
        <dbReference type="PROSITE" id="PS51000"/>
    </source>
</evidence>
<dbReference type="Gene3D" id="3.40.50.1360">
    <property type="match status" value="1"/>
</dbReference>
<evidence type="ECO:0000256" key="1">
    <source>
        <dbReference type="ARBA" id="ARBA00021390"/>
    </source>
</evidence>
<reference evidence="8 9" key="1">
    <citation type="submission" date="2016-10" db="EMBL/GenBank/DDBJ databases">
        <authorList>
            <person name="Cai Z."/>
        </authorList>
    </citation>
    <scope>NUCLEOTIDE SEQUENCE [LARGE SCALE GENOMIC DNA]</scope>
    <source>
        <strain evidence="8 9">CGMCC 1.10826</strain>
    </source>
</reference>
<dbReference type="AlphaFoldDB" id="A0A2Y9ABB8"/>
<evidence type="ECO:0000256" key="2">
    <source>
        <dbReference type="ARBA" id="ARBA00022491"/>
    </source>
</evidence>
<name>A0A2Y9ABB8_9MICO</name>
<evidence type="ECO:0000256" key="5">
    <source>
        <dbReference type="ARBA" id="ARBA00023163"/>
    </source>
</evidence>
<dbReference type="OrthoDB" id="7688673at2"/>
<dbReference type="EMBL" id="UETB01000003">
    <property type="protein sequence ID" value="SSA39829.1"/>
    <property type="molecule type" value="Genomic_DNA"/>
</dbReference>
<dbReference type="InterPro" id="IPR036388">
    <property type="entry name" value="WH-like_DNA-bd_sf"/>
</dbReference>
<dbReference type="PANTHER" id="PTHR30363">
    <property type="entry name" value="HTH-TYPE TRANSCRIPTIONAL REGULATOR SRLR-RELATED"/>
    <property type="match status" value="1"/>
</dbReference>
<dbReference type="Pfam" id="PF08220">
    <property type="entry name" value="HTH_DeoR"/>
    <property type="match status" value="1"/>
</dbReference>
<dbReference type="Gene3D" id="1.10.10.10">
    <property type="entry name" value="Winged helix-like DNA-binding domain superfamily/Winged helix DNA-binding domain"/>
    <property type="match status" value="1"/>
</dbReference>
<organism evidence="8 9">
    <name type="scientific">Georgenia satyanarayanai</name>
    <dbReference type="NCBI Taxonomy" id="860221"/>
    <lineage>
        <taxon>Bacteria</taxon>
        <taxon>Bacillati</taxon>
        <taxon>Actinomycetota</taxon>
        <taxon>Actinomycetes</taxon>
        <taxon>Micrococcales</taxon>
        <taxon>Bogoriellaceae</taxon>
        <taxon>Georgenia</taxon>
    </lineage>
</organism>
<feature type="domain" description="HTH deoR-type" evidence="7">
    <location>
        <begin position="3"/>
        <end position="58"/>
    </location>
</feature>
<keyword evidence="9" id="KW-1185">Reference proteome</keyword>
<dbReference type="PANTHER" id="PTHR30363:SF4">
    <property type="entry name" value="GLYCEROL-3-PHOSPHATE REGULON REPRESSOR"/>
    <property type="match status" value="1"/>
</dbReference>
<comment type="function">
    <text evidence="6">Repressor of the lactose catabolism operon. Galactose-6-phosphate is the inducer.</text>
</comment>
<dbReference type="InterPro" id="IPR036390">
    <property type="entry name" value="WH_DNA-bd_sf"/>
</dbReference>
<dbReference type="InterPro" id="IPR018356">
    <property type="entry name" value="Tscrpt_reg_HTH_DeoR_CS"/>
</dbReference>
<dbReference type="GO" id="GO:0003700">
    <property type="term" value="F:DNA-binding transcription factor activity"/>
    <property type="evidence" value="ECO:0007669"/>
    <property type="project" value="InterPro"/>
</dbReference>
<gene>
    <name evidence="8" type="ORF">SAMN05216184_10318</name>
</gene>
<dbReference type="Proteomes" id="UP000250222">
    <property type="component" value="Unassembled WGS sequence"/>
</dbReference>
<dbReference type="PROSITE" id="PS51000">
    <property type="entry name" value="HTH_DEOR_2"/>
    <property type="match status" value="1"/>
</dbReference>
<sequence length="255" mass="27035">MYAEERQQAIAQLVVARGRVAVTELAEEFAVTTETVRRDLGALERLRLLRRVHGGAVPAASLSAMESRLDERDVTHAREKERIAAAAARFLPDDGGTVVIDAGSTTARLAGFIPPDRRLTAFTHGVPIAAKLAPLPGVDLHLLPGRVRPTTQAAVGSLTIQVLERLRVDVAFLGTNGVTEDHGLSTPDSEEAAVKRALVRAARRVVVLADSTKLGREATVSFAGLDDVDVLVTDAEPAAVPARAFAAHDVEVVVA</sequence>
<evidence type="ECO:0000313" key="9">
    <source>
        <dbReference type="Proteomes" id="UP000250222"/>
    </source>
</evidence>
<dbReference type="RefSeq" id="WP_110851701.1">
    <property type="nucleotide sequence ID" value="NZ_QKLZ01000003.1"/>
</dbReference>
<evidence type="ECO:0000256" key="4">
    <source>
        <dbReference type="ARBA" id="ARBA00023125"/>
    </source>
</evidence>
<keyword evidence="4" id="KW-0238">DNA-binding</keyword>
<evidence type="ECO:0000256" key="3">
    <source>
        <dbReference type="ARBA" id="ARBA00023015"/>
    </source>
</evidence>
<dbReference type="PROSITE" id="PS00894">
    <property type="entry name" value="HTH_DEOR_1"/>
    <property type="match status" value="1"/>
</dbReference>
<dbReference type="InterPro" id="IPR050313">
    <property type="entry name" value="Carb_Metab_HTH_regulators"/>
</dbReference>
<accession>A0A2Y9ABB8</accession>
<dbReference type="InterPro" id="IPR014036">
    <property type="entry name" value="DeoR-like_C"/>
</dbReference>
<dbReference type="GO" id="GO:0003677">
    <property type="term" value="F:DNA binding"/>
    <property type="evidence" value="ECO:0007669"/>
    <property type="project" value="UniProtKB-KW"/>
</dbReference>